<proteinExistence type="predicted"/>
<dbReference type="EMBL" id="BOOP01000021">
    <property type="protein sequence ID" value="GII39647.1"/>
    <property type="molecule type" value="Genomic_DNA"/>
</dbReference>
<reference evidence="1 2" key="1">
    <citation type="submission" date="2021-01" db="EMBL/GenBank/DDBJ databases">
        <title>Whole genome shotgun sequence of Planotetraspora phitsanulokensis NBRC 104273.</title>
        <authorList>
            <person name="Komaki H."/>
            <person name="Tamura T."/>
        </authorList>
    </citation>
    <scope>NUCLEOTIDE SEQUENCE [LARGE SCALE GENOMIC DNA]</scope>
    <source>
        <strain evidence="1 2">NBRC 104273</strain>
    </source>
</reference>
<dbReference type="Proteomes" id="UP000622547">
    <property type="component" value="Unassembled WGS sequence"/>
</dbReference>
<name>A0A8J3U7Q3_9ACTN</name>
<evidence type="ECO:0000313" key="2">
    <source>
        <dbReference type="Proteomes" id="UP000622547"/>
    </source>
</evidence>
<dbReference type="AlphaFoldDB" id="A0A8J3U7Q3"/>
<protein>
    <submittedName>
        <fullName evidence="1">Uncharacterized protein</fullName>
    </submittedName>
</protein>
<sequence length="133" mass="14170">MVASDDGDDPPLIELIWHASSPKEIKALMGIVSLTWVFARGAGDGMRPAVEWRTRSGTGPNALAGSAEAARFGFETMPQTQGVHEYVVAEALDASGTARGASVSIPVHVRSTLTGLANWISLKLTKLANWRLQ</sequence>
<evidence type="ECO:0000313" key="1">
    <source>
        <dbReference type="EMBL" id="GII39647.1"/>
    </source>
</evidence>
<comment type="caution">
    <text evidence="1">The sequence shown here is derived from an EMBL/GenBank/DDBJ whole genome shotgun (WGS) entry which is preliminary data.</text>
</comment>
<gene>
    <name evidence="1" type="ORF">Pph01_46500</name>
</gene>
<organism evidence="1 2">
    <name type="scientific">Planotetraspora phitsanulokensis</name>
    <dbReference type="NCBI Taxonomy" id="575192"/>
    <lineage>
        <taxon>Bacteria</taxon>
        <taxon>Bacillati</taxon>
        <taxon>Actinomycetota</taxon>
        <taxon>Actinomycetes</taxon>
        <taxon>Streptosporangiales</taxon>
        <taxon>Streptosporangiaceae</taxon>
        <taxon>Planotetraspora</taxon>
    </lineage>
</organism>
<accession>A0A8J3U7Q3</accession>
<keyword evidence="2" id="KW-1185">Reference proteome</keyword>